<keyword evidence="5" id="KW-0175">Coiled coil</keyword>
<keyword evidence="4" id="KW-0539">Nucleus</keyword>
<dbReference type="GO" id="GO:0046983">
    <property type="term" value="F:protein dimerization activity"/>
    <property type="evidence" value="ECO:0007669"/>
    <property type="project" value="InterPro"/>
</dbReference>
<reference evidence="8" key="2">
    <citation type="journal article" date="2023" name="Plants (Basel)">
        <title>Annotation of the Turnera subulata (Passifloraceae) Draft Genome Reveals the S-Locus Evolved after the Divergence of Turneroideae from Passifloroideae in a Stepwise Manner.</title>
        <authorList>
            <person name="Henning P.M."/>
            <person name="Roalson E.H."/>
            <person name="Mir W."/>
            <person name="McCubbin A.G."/>
            <person name="Shore J.S."/>
        </authorList>
    </citation>
    <scope>NUCLEOTIDE SEQUENCE</scope>
    <source>
        <strain evidence="8">F60SS</strain>
    </source>
</reference>
<dbReference type="Pfam" id="PF14215">
    <property type="entry name" value="bHLH-MYC_N"/>
    <property type="match status" value="1"/>
</dbReference>
<dbReference type="InterPro" id="IPR025610">
    <property type="entry name" value="MYC/MYB_N"/>
</dbReference>
<evidence type="ECO:0000256" key="1">
    <source>
        <dbReference type="ARBA" id="ARBA00004123"/>
    </source>
</evidence>
<feature type="compositionally biased region" description="Polar residues" evidence="6">
    <location>
        <begin position="245"/>
        <end position="264"/>
    </location>
</feature>
<evidence type="ECO:0000256" key="5">
    <source>
        <dbReference type="SAM" id="Coils"/>
    </source>
</evidence>
<evidence type="ECO:0000313" key="8">
    <source>
        <dbReference type="EMBL" id="KAJ4842933.1"/>
    </source>
</evidence>
<dbReference type="PANTHER" id="PTHR31945">
    <property type="entry name" value="TRANSCRIPTION FACTOR SCREAM2-RELATED"/>
    <property type="match status" value="1"/>
</dbReference>
<gene>
    <name evidence="8" type="ORF">Tsubulata_026107</name>
</gene>
<comment type="caution">
    <text evidence="8">The sequence shown here is derived from an EMBL/GenBank/DDBJ whole genome shotgun (WGS) entry which is preliminary data.</text>
</comment>
<dbReference type="EMBL" id="JAKUCV010002357">
    <property type="protein sequence ID" value="KAJ4842933.1"/>
    <property type="molecule type" value="Genomic_DNA"/>
</dbReference>
<evidence type="ECO:0000256" key="4">
    <source>
        <dbReference type="ARBA" id="ARBA00023242"/>
    </source>
</evidence>
<evidence type="ECO:0000256" key="6">
    <source>
        <dbReference type="SAM" id="MobiDB-lite"/>
    </source>
</evidence>
<evidence type="ECO:0000259" key="7">
    <source>
        <dbReference type="PROSITE" id="PS50888"/>
    </source>
</evidence>
<evidence type="ECO:0000313" key="9">
    <source>
        <dbReference type="Proteomes" id="UP001141552"/>
    </source>
</evidence>
<organism evidence="8 9">
    <name type="scientific">Turnera subulata</name>
    <dbReference type="NCBI Taxonomy" id="218843"/>
    <lineage>
        <taxon>Eukaryota</taxon>
        <taxon>Viridiplantae</taxon>
        <taxon>Streptophyta</taxon>
        <taxon>Embryophyta</taxon>
        <taxon>Tracheophyta</taxon>
        <taxon>Spermatophyta</taxon>
        <taxon>Magnoliopsida</taxon>
        <taxon>eudicotyledons</taxon>
        <taxon>Gunneridae</taxon>
        <taxon>Pentapetalae</taxon>
        <taxon>rosids</taxon>
        <taxon>fabids</taxon>
        <taxon>Malpighiales</taxon>
        <taxon>Passifloraceae</taxon>
        <taxon>Turnera</taxon>
    </lineage>
</organism>
<proteinExistence type="predicted"/>
<dbReference type="SUPFAM" id="SSF47459">
    <property type="entry name" value="HLH, helix-loop-helix DNA-binding domain"/>
    <property type="match status" value="1"/>
</dbReference>
<keyword evidence="2" id="KW-0805">Transcription regulation</keyword>
<name>A0A9Q0G4A0_9ROSI</name>
<feature type="domain" description="BHLH" evidence="7">
    <location>
        <begin position="302"/>
        <end position="351"/>
    </location>
</feature>
<sequence length="505" mass="56898">MMGLEGAIERLRPLVDSKEWDYCVVWKLGHDPSRFIQWLGCCCGGAAANYRRDKVNEEAREPSGQKFCKDVMLKHPLSTKACQALARLPPFFPLYSGVHDEVVVAQKPRWTNHANAFETDHPSPSTESAVTRVFIPVMGGLVELFAAKHIAEERSIVDYITSLCNVHVKQETLVPNYNGDFNFKRDTVDLLLEERLRNLPSLCRLFGSSLSLPLLPHVTKPNTLLPLLEGSSSGSNPSTEHPSFDSCSGQKLENKQSKLSIANPSGSGKSKRSDRSLKKQALLLQNVDDKVAKFMDKAGREGYKSRNLETERNRRKKINSLLLELRALVPNISKMDKAAILGDASDYILQLREEVKSLQDELRELEEEEESNKRNSIVQAVKMEALSEGSRHPHPTQDQAVSSSFGEKSHIEFYKNDQKLFPQDEPQVKQIDRKEFLMKFLCEQSRGGVARLLDNIYSLEVQVMDANVTTINGKVLYILKVQANKDIEPEKLRRSLVKVARSAAK</sequence>
<dbReference type="Gene3D" id="4.10.280.10">
    <property type="entry name" value="Helix-loop-helix DNA-binding domain"/>
    <property type="match status" value="1"/>
</dbReference>
<comment type="subcellular location">
    <subcellularLocation>
        <location evidence="1">Nucleus</location>
    </subcellularLocation>
</comment>
<feature type="coiled-coil region" evidence="5">
    <location>
        <begin position="341"/>
        <end position="375"/>
    </location>
</feature>
<dbReference type="Pfam" id="PF00010">
    <property type="entry name" value="HLH"/>
    <property type="match status" value="1"/>
</dbReference>
<dbReference type="PROSITE" id="PS50888">
    <property type="entry name" value="BHLH"/>
    <property type="match status" value="1"/>
</dbReference>
<dbReference type="InterPro" id="IPR036638">
    <property type="entry name" value="HLH_DNA-bd_sf"/>
</dbReference>
<dbReference type="GO" id="GO:0043565">
    <property type="term" value="F:sequence-specific DNA binding"/>
    <property type="evidence" value="ECO:0007669"/>
    <property type="project" value="TreeGrafter"/>
</dbReference>
<dbReference type="Pfam" id="PF22754">
    <property type="entry name" value="bHLH-TF_ACT-like_plant"/>
    <property type="match status" value="1"/>
</dbReference>
<protein>
    <recommendedName>
        <fullName evidence="7">BHLH domain-containing protein</fullName>
    </recommendedName>
</protein>
<evidence type="ECO:0000256" key="3">
    <source>
        <dbReference type="ARBA" id="ARBA00023163"/>
    </source>
</evidence>
<dbReference type="OrthoDB" id="1890947at2759"/>
<dbReference type="Proteomes" id="UP001141552">
    <property type="component" value="Unassembled WGS sequence"/>
</dbReference>
<keyword evidence="3" id="KW-0804">Transcription</keyword>
<dbReference type="InterPro" id="IPR011598">
    <property type="entry name" value="bHLH_dom"/>
</dbReference>
<dbReference type="InterPro" id="IPR054502">
    <property type="entry name" value="bHLH-TF_ACT-like_plant"/>
</dbReference>
<dbReference type="AlphaFoldDB" id="A0A9Q0G4A0"/>
<feature type="compositionally biased region" description="Low complexity" evidence="6">
    <location>
        <begin position="226"/>
        <end position="240"/>
    </location>
</feature>
<accession>A0A9Q0G4A0</accession>
<dbReference type="InterPro" id="IPR051358">
    <property type="entry name" value="TF_AMS/ICE1/BHLH6-like"/>
</dbReference>
<dbReference type="GO" id="GO:0003700">
    <property type="term" value="F:DNA-binding transcription factor activity"/>
    <property type="evidence" value="ECO:0007669"/>
    <property type="project" value="TreeGrafter"/>
</dbReference>
<keyword evidence="9" id="KW-1185">Reference proteome</keyword>
<reference evidence="8" key="1">
    <citation type="submission" date="2022-02" db="EMBL/GenBank/DDBJ databases">
        <authorList>
            <person name="Henning P.M."/>
            <person name="McCubbin A.G."/>
            <person name="Shore J.S."/>
        </authorList>
    </citation>
    <scope>NUCLEOTIDE SEQUENCE</scope>
    <source>
        <strain evidence="8">F60SS</strain>
        <tissue evidence="8">Leaves</tissue>
    </source>
</reference>
<dbReference type="SMART" id="SM00353">
    <property type="entry name" value="HLH"/>
    <property type="match status" value="1"/>
</dbReference>
<dbReference type="GO" id="GO:0005634">
    <property type="term" value="C:nucleus"/>
    <property type="evidence" value="ECO:0007669"/>
    <property type="project" value="UniProtKB-SubCell"/>
</dbReference>
<evidence type="ECO:0000256" key="2">
    <source>
        <dbReference type="ARBA" id="ARBA00023015"/>
    </source>
</evidence>
<dbReference type="PANTHER" id="PTHR31945:SF63">
    <property type="entry name" value="TRANSCRIPTION FACTOR BHLH90"/>
    <property type="match status" value="1"/>
</dbReference>
<feature type="region of interest" description="Disordered" evidence="6">
    <location>
        <begin position="226"/>
        <end position="276"/>
    </location>
</feature>